<gene>
    <name evidence="2" type="ORF">L596_011921</name>
</gene>
<sequence length="231" mass="26116">MMNMEEESARRQKPVKIQFENKEENFTQNQPEYKLGISQLRNGVLNVLPKSLHPAANSLVDHVIDNVTVNENRNLVINGQAVPKTDIYDLIVAYVRLGTGQQPAIPNGFQLFYDELLKTDVPTLTPFSKKRKIKPESITPFRQSLSFSSTPLTSRQSLFDVKTPHSLIDDTDSSYLFTTPPNILTKPDPTTPKPKKPARVISQPALGTRSRTSKQKGQGRDRFCVKLWKNI</sequence>
<name>A0A4U5NWC0_STECR</name>
<dbReference type="AlphaFoldDB" id="A0A4U5NWC0"/>
<keyword evidence="3" id="KW-1185">Reference proteome</keyword>
<reference evidence="2 3" key="2">
    <citation type="journal article" date="2019" name="G3 (Bethesda)">
        <title>Hybrid Assembly of the Genome of the Entomopathogenic Nematode Steinernema carpocapsae Identifies the X-Chromosome.</title>
        <authorList>
            <person name="Serra L."/>
            <person name="Macchietto M."/>
            <person name="Macias-Munoz A."/>
            <person name="McGill C.J."/>
            <person name="Rodriguez I.M."/>
            <person name="Rodriguez B."/>
            <person name="Murad R."/>
            <person name="Mortazavi A."/>
        </authorList>
    </citation>
    <scope>NUCLEOTIDE SEQUENCE [LARGE SCALE GENOMIC DNA]</scope>
    <source>
        <strain evidence="2 3">ALL</strain>
    </source>
</reference>
<evidence type="ECO:0000313" key="2">
    <source>
        <dbReference type="EMBL" id="TKR87541.1"/>
    </source>
</evidence>
<evidence type="ECO:0000256" key="1">
    <source>
        <dbReference type="SAM" id="MobiDB-lite"/>
    </source>
</evidence>
<reference evidence="2 3" key="1">
    <citation type="journal article" date="2015" name="Genome Biol.">
        <title>Comparative genomics of Steinernema reveals deeply conserved gene regulatory networks.</title>
        <authorList>
            <person name="Dillman A.R."/>
            <person name="Macchietto M."/>
            <person name="Porter C.F."/>
            <person name="Rogers A."/>
            <person name="Williams B."/>
            <person name="Antoshechkin I."/>
            <person name="Lee M.M."/>
            <person name="Goodwin Z."/>
            <person name="Lu X."/>
            <person name="Lewis E.E."/>
            <person name="Goodrich-Blair H."/>
            <person name="Stock S.P."/>
            <person name="Adams B.J."/>
            <person name="Sternberg P.W."/>
            <person name="Mortazavi A."/>
        </authorList>
    </citation>
    <scope>NUCLEOTIDE SEQUENCE [LARGE SCALE GENOMIC DNA]</scope>
    <source>
        <strain evidence="2 3">ALL</strain>
    </source>
</reference>
<evidence type="ECO:0000313" key="3">
    <source>
        <dbReference type="Proteomes" id="UP000298663"/>
    </source>
</evidence>
<accession>A0A4U5NWC0</accession>
<comment type="caution">
    <text evidence="2">The sequence shown here is derived from an EMBL/GenBank/DDBJ whole genome shotgun (WGS) entry which is preliminary data.</text>
</comment>
<dbReference type="EMBL" id="AZBU02000003">
    <property type="protein sequence ID" value="TKR87541.1"/>
    <property type="molecule type" value="Genomic_DNA"/>
</dbReference>
<protein>
    <submittedName>
        <fullName evidence="2">Uncharacterized protein</fullName>
    </submittedName>
</protein>
<proteinExistence type="predicted"/>
<organism evidence="2 3">
    <name type="scientific">Steinernema carpocapsae</name>
    <name type="common">Entomopathogenic nematode</name>
    <dbReference type="NCBI Taxonomy" id="34508"/>
    <lineage>
        <taxon>Eukaryota</taxon>
        <taxon>Metazoa</taxon>
        <taxon>Ecdysozoa</taxon>
        <taxon>Nematoda</taxon>
        <taxon>Chromadorea</taxon>
        <taxon>Rhabditida</taxon>
        <taxon>Tylenchina</taxon>
        <taxon>Panagrolaimomorpha</taxon>
        <taxon>Strongyloidoidea</taxon>
        <taxon>Steinernematidae</taxon>
        <taxon>Steinernema</taxon>
    </lineage>
</organism>
<dbReference type="Proteomes" id="UP000298663">
    <property type="component" value="Unassembled WGS sequence"/>
</dbReference>
<feature type="region of interest" description="Disordered" evidence="1">
    <location>
        <begin position="179"/>
        <end position="219"/>
    </location>
</feature>